<gene>
    <name evidence="1" type="ORF">GCM10010507_40810</name>
</gene>
<evidence type="ECO:0000313" key="2">
    <source>
        <dbReference type="Proteomes" id="UP000646244"/>
    </source>
</evidence>
<name>A0A918TS69_STRCJ</name>
<accession>A0A918TS69</accession>
<dbReference type="Proteomes" id="UP000646244">
    <property type="component" value="Unassembled WGS sequence"/>
</dbReference>
<reference evidence="1" key="2">
    <citation type="submission" date="2020-09" db="EMBL/GenBank/DDBJ databases">
        <authorList>
            <person name="Sun Q."/>
            <person name="Ohkuma M."/>
        </authorList>
    </citation>
    <scope>NUCLEOTIDE SEQUENCE</scope>
    <source>
        <strain evidence="1">JCM 4633</strain>
    </source>
</reference>
<dbReference type="AlphaFoldDB" id="A0A918TS69"/>
<comment type="caution">
    <text evidence="1">The sequence shown here is derived from an EMBL/GenBank/DDBJ whole genome shotgun (WGS) entry which is preliminary data.</text>
</comment>
<dbReference type="EMBL" id="BMVB01000014">
    <property type="protein sequence ID" value="GHC59754.1"/>
    <property type="molecule type" value="Genomic_DNA"/>
</dbReference>
<reference evidence="1" key="1">
    <citation type="journal article" date="2014" name="Int. J. Syst. Evol. Microbiol.">
        <title>Complete genome sequence of Corynebacterium casei LMG S-19264T (=DSM 44701T), isolated from a smear-ripened cheese.</title>
        <authorList>
            <consortium name="US DOE Joint Genome Institute (JGI-PGF)"/>
            <person name="Walter F."/>
            <person name="Albersmeier A."/>
            <person name="Kalinowski J."/>
            <person name="Ruckert C."/>
        </authorList>
    </citation>
    <scope>NUCLEOTIDE SEQUENCE</scope>
    <source>
        <strain evidence="1">JCM 4633</strain>
    </source>
</reference>
<dbReference type="RefSeq" id="WP_373303589.1">
    <property type="nucleotide sequence ID" value="NZ_BMVB01000014.1"/>
</dbReference>
<protein>
    <recommendedName>
        <fullName evidence="3">CopG family transcriptional regulator</fullName>
    </recommendedName>
</protein>
<sequence length="67" mass="7668">MSMGMNVSFRDDQMVALRRCADRDGSGVHDVVLLAVDEYLGTAHRTMVRQTAQEQAAKWRELMDRLK</sequence>
<proteinExistence type="predicted"/>
<organism evidence="1 2">
    <name type="scientific">Streptomyces cinnamoneus</name>
    <name type="common">Streptoverticillium cinnamoneum</name>
    <dbReference type="NCBI Taxonomy" id="53446"/>
    <lineage>
        <taxon>Bacteria</taxon>
        <taxon>Bacillati</taxon>
        <taxon>Actinomycetota</taxon>
        <taxon>Actinomycetes</taxon>
        <taxon>Kitasatosporales</taxon>
        <taxon>Streptomycetaceae</taxon>
        <taxon>Streptomyces</taxon>
        <taxon>Streptomyces cinnamoneus group</taxon>
    </lineage>
</organism>
<evidence type="ECO:0008006" key="3">
    <source>
        <dbReference type="Google" id="ProtNLM"/>
    </source>
</evidence>
<evidence type="ECO:0000313" key="1">
    <source>
        <dbReference type="EMBL" id="GHC59754.1"/>
    </source>
</evidence>